<dbReference type="SUPFAM" id="SSF53448">
    <property type="entry name" value="Nucleotide-diphospho-sugar transferases"/>
    <property type="match status" value="1"/>
</dbReference>
<dbReference type="OMA" id="YVARSHE"/>
<comment type="subcellular location">
    <subcellularLocation>
        <location evidence="1">Endoplasmic reticulum membrane</location>
        <topology evidence="1">Single-pass type II membrane protein</topology>
    </subcellularLocation>
</comment>
<name>W6UEQ7_ECHGR</name>
<sequence>MSSLLAFSFLSLLQRFQSRSENEIERALEGNKTAHVLLSGALLDLRQYLLQKSMEICTSQKEFNKYFTRAYSLLSRLSTNCASGHLQLAMTEESLSHCLSNRKDDYCFSFVKSPSMFSAKFLIATPDFGVNQNAFTPATFGLVFPYWPMVPITLIFPHPIFYSSLIIRNPYNKSYVVGADLGSLEQEGDDHTSLMVNGLSAVTGAKVIIRNATNVRCFPNGLPPTNENPQYLPCSQAGDILQNSFFCLVVVNNWEALTSPAVRSLHAQLWTCFFYRSIPVIPTKYKAVEAEKYLPFFSLLESLWSKAIVFQPFTNANDFVSKLKGMSAEERVMRLDKISKLFNRHLETVGKQVETAVAILNKALLLPQPAAPTTKTRFVTAIPGTQVRVYTLNTDEVVSKPIMVSDAMQVKPLCNSPVRADFEGPLWTFDKTPWTICDGSVSNKPSATDKFTTIFLAYERIQMLIDNIKTFQSVKDLLESIVVVWNHPYYRPESYQWPDTPFPVHVIRVPLNKLQSRFLPFDLIKTDAVLTVDDEVVPEPKAVGLGFRVWSDNPDRIVGYVARSHEWLSRYGNFRYVASATRTYSLVLTGASFFHKYFLYAYTFELPHEVYTAVDELMNCEDIAMNMLSQQISEKAPYRVGSATRFACPQCKGGLSRKKSHYIIRNACITNFIHFYGYDPLKYSTFIRKDR</sequence>
<dbReference type="Gene3D" id="3.90.550.10">
    <property type="entry name" value="Spore Coat Polysaccharide Biosynthesis Protein SpsA, Chain A"/>
    <property type="match status" value="1"/>
</dbReference>
<dbReference type="InterPro" id="IPR015338">
    <property type="entry name" value="GT64_dom"/>
</dbReference>
<dbReference type="GO" id="GO:0005789">
    <property type="term" value="C:endoplasmic reticulum membrane"/>
    <property type="evidence" value="ECO:0007669"/>
    <property type="project" value="UniProtKB-SubCell"/>
</dbReference>
<protein>
    <submittedName>
        <fullName evidence="8">Exostosin-like 3</fullName>
    </submittedName>
</protein>
<dbReference type="PANTHER" id="PTHR48261">
    <property type="entry name" value="ACETYLGLUCOSAMINYLTRANSFERASE"/>
    <property type="match status" value="1"/>
</dbReference>
<evidence type="ECO:0000256" key="5">
    <source>
        <dbReference type="ARBA" id="ARBA00023157"/>
    </source>
</evidence>
<feature type="chain" id="PRO_5004882744" evidence="6">
    <location>
        <begin position="19"/>
        <end position="691"/>
    </location>
</feature>
<dbReference type="InterPro" id="IPR029044">
    <property type="entry name" value="Nucleotide-diphossugar_trans"/>
</dbReference>
<comment type="caution">
    <text evidence="8">The sequence shown here is derived from an EMBL/GenBank/DDBJ whole genome shotgun (WGS) entry which is preliminary data.</text>
</comment>
<organism evidence="8 9">
    <name type="scientific">Echinococcus granulosus</name>
    <name type="common">Hydatid tapeworm</name>
    <dbReference type="NCBI Taxonomy" id="6210"/>
    <lineage>
        <taxon>Eukaryota</taxon>
        <taxon>Metazoa</taxon>
        <taxon>Spiralia</taxon>
        <taxon>Lophotrochozoa</taxon>
        <taxon>Platyhelminthes</taxon>
        <taxon>Cestoda</taxon>
        <taxon>Eucestoda</taxon>
        <taxon>Cyclophyllidea</taxon>
        <taxon>Taeniidae</taxon>
        <taxon>Echinococcus</taxon>
        <taxon>Echinococcus granulosus group</taxon>
    </lineage>
</organism>
<evidence type="ECO:0000256" key="6">
    <source>
        <dbReference type="SAM" id="SignalP"/>
    </source>
</evidence>
<evidence type="ECO:0000256" key="1">
    <source>
        <dbReference type="ARBA" id="ARBA00004648"/>
    </source>
</evidence>
<feature type="signal peptide" evidence="6">
    <location>
        <begin position="1"/>
        <end position="18"/>
    </location>
</feature>
<dbReference type="RefSeq" id="XP_024347773.1">
    <property type="nucleotide sequence ID" value="XM_024497792.1"/>
</dbReference>
<proteinExistence type="inferred from homology"/>
<evidence type="ECO:0000259" key="7">
    <source>
        <dbReference type="Pfam" id="PF09258"/>
    </source>
</evidence>
<dbReference type="GO" id="GO:1901135">
    <property type="term" value="P:carbohydrate derivative metabolic process"/>
    <property type="evidence" value="ECO:0007669"/>
    <property type="project" value="UniProtKB-ARBA"/>
</dbReference>
<comment type="similarity">
    <text evidence="2">Belongs to the glycosyltransferase 47 family.</text>
</comment>
<keyword evidence="3" id="KW-0808">Transferase</keyword>
<gene>
    <name evidence="8" type="ORF">EGR_08543</name>
</gene>
<keyword evidence="6" id="KW-0732">Signal</keyword>
<keyword evidence="5" id="KW-1015">Disulfide bond</keyword>
<dbReference type="STRING" id="6210.W6UEQ7"/>
<dbReference type="OrthoDB" id="5954868at2759"/>
<evidence type="ECO:0000313" key="8">
    <source>
        <dbReference type="EMBL" id="EUB56577.1"/>
    </source>
</evidence>
<dbReference type="KEGG" id="egl:EGR_08543"/>
<dbReference type="PANTHER" id="PTHR48261:SF2">
    <property type="entry name" value="ACETYLGLUCOSAMINYLTRANSFERASE"/>
    <property type="match status" value="1"/>
</dbReference>
<dbReference type="GeneID" id="36344258"/>
<accession>W6UEQ7</accession>
<feature type="domain" description="Glycosyl transferase 64" evidence="7">
    <location>
        <begin position="451"/>
        <end position="686"/>
    </location>
</feature>
<evidence type="ECO:0000256" key="3">
    <source>
        <dbReference type="ARBA" id="ARBA00022679"/>
    </source>
</evidence>
<dbReference type="AlphaFoldDB" id="W6UEQ7"/>
<keyword evidence="9" id="KW-1185">Reference proteome</keyword>
<dbReference type="InterPro" id="IPR004263">
    <property type="entry name" value="Exostosin"/>
</dbReference>
<dbReference type="EMBL" id="APAU02000110">
    <property type="protein sequence ID" value="EUB56577.1"/>
    <property type="molecule type" value="Genomic_DNA"/>
</dbReference>
<dbReference type="CTD" id="36344258"/>
<dbReference type="GO" id="GO:0016757">
    <property type="term" value="F:glycosyltransferase activity"/>
    <property type="evidence" value="ECO:0007669"/>
    <property type="project" value="InterPro"/>
</dbReference>
<dbReference type="Proteomes" id="UP000019149">
    <property type="component" value="Unassembled WGS sequence"/>
</dbReference>
<keyword evidence="4" id="KW-0472">Membrane</keyword>
<dbReference type="Pfam" id="PF09258">
    <property type="entry name" value="Glyco_transf_64"/>
    <property type="match status" value="1"/>
</dbReference>
<evidence type="ECO:0000313" key="9">
    <source>
        <dbReference type="Proteomes" id="UP000019149"/>
    </source>
</evidence>
<evidence type="ECO:0000256" key="2">
    <source>
        <dbReference type="ARBA" id="ARBA00010271"/>
    </source>
</evidence>
<reference evidence="8 9" key="1">
    <citation type="journal article" date="2013" name="Nat. Genet.">
        <title>The genome of the hydatid tapeworm Echinococcus granulosus.</title>
        <authorList>
            <person name="Zheng H."/>
            <person name="Zhang W."/>
            <person name="Zhang L."/>
            <person name="Zhang Z."/>
            <person name="Li J."/>
            <person name="Lu G."/>
            <person name="Zhu Y."/>
            <person name="Wang Y."/>
            <person name="Huang Y."/>
            <person name="Liu J."/>
            <person name="Kang H."/>
            <person name="Chen J."/>
            <person name="Wang L."/>
            <person name="Chen A."/>
            <person name="Yu S."/>
            <person name="Gao Z."/>
            <person name="Jin L."/>
            <person name="Gu W."/>
            <person name="Wang Z."/>
            <person name="Zhao L."/>
            <person name="Shi B."/>
            <person name="Wen H."/>
            <person name="Lin R."/>
            <person name="Jones M.K."/>
            <person name="Brejova B."/>
            <person name="Vinar T."/>
            <person name="Zhao G."/>
            <person name="McManus D.P."/>
            <person name="Chen Z."/>
            <person name="Zhou Y."/>
            <person name="Wang S."/>
        </authorList>
    </citation>
    <scope>NUCLEOTIDE SEQUENCE [LARGE SCALE GENOMIC DNA]</scope>
</reference>
<evidence type="ECO:0000256" key="4">
    <source>
        <dbReference type="ARBA" id="ARBA00023136"/>
    </source>
</evidence>